<protein>
    <submittedName>
        <fullName evidence="5">ESX secretion-associated protein EspG</fullName>
    </submittedName>
</protein>
<comment type="subcellular location">
    <subcellularLocation>
        <location evidence="1">Cytoplasm</location>
    </subcellularLocation>
</comment>
<comment type="similarity">
    <text evidence="2">Belongs to the EspG family.</text>
</comment>
<keyword evidence="6" id="KW-1185">Reference proteome</keyword>
<dbReference type="EMBL" id="JAADZU010000062">
    <property type="protein sequence ID" value="NDK91279.1"/>
    <property type="molecule type" value="Genomic_DNA"/>
</dbReference>
<evidence type="ECO:0000256" key="1">
    <source>
        <dbReference type="ARBA" id="ARBA00004496"/>
    </source>
</evidence>
<proteinExistence type="inferred from homology"/>
<dbReference type="Proteomes" id="UP000466307">
    <property type="component" value="Unassembled WGS sequence"/>
</dbReference>
<dbReference type="AlphaFoldDB" id="A0A7K3LSR3"/>
<evidence type="ECO:0000256" key="4">
    <source>
        <dbReference type="ARBA" id="ARBA00023186"/>
    </source>
</evidence>
<accession>A0A7K3LSR3</accession>
<gene>
    <name evidence="5" type="ORF">GYA93_17065</name>
</gene>
<name>A0A7K3LSR3_9ACTN</name>
<keyword evidence="3" id="KW-0963">Cytoplasm</keyword>
<dbReference type="Pfam" id="PF14011">
    <property type="entry name" value="ESX-1_EspG"/>
    <property type="match status" value="1"/>
</dbReference>
<comment type="caution">
    <text evidence="5">The sequence shown here is derived from an EMBL/GenBank/DDBJ whole genome shotgun (WGS) entry which is preliminary data.</text>
</comment>
<reference evidence="5 6" key="1">
    <citation type="submission" date="2020-01" db="EMBL/GenBank/DDBJ databases">
        <title>Investigation of new actinobacteria for the biodesulphurisation of diesel fuel.</title>
        <authorList>
            <person name="Athi Narayanan S.M."/>
        </authorList>
    </citation>
    <scope>NUCLEOTIDE SEQUENCE [LARGE SCALE GENOMIC DNA]</scope>
    <source>
        <strain evidence="5 6">213E</strain>
    </source>
</reference>
<sequence>MTGTRTRAGLVPDAVLANTRGAELGVAALRRLGERTGFPTWPVVLDLWPTDDDAELSAAADRAADRKLEECGALVDDRPDHWSSTAVRVLTGPERELAVRVFGADGTRRACLARRGHEHVLAVRTGDRIALGFPEIADAAGLGAVIRALCGQAPPMTFADIRVPTDEFVDRLARCGDRHDTAAVLRTIGARADDATRLAAALAAPAARTEIVAIAHGAGVVTQSCGALAVVDGERGRIVLSPSGSLDGGRWTTLTPGTGHRLAQGVRLLVETLPDGRWFP</sequence>
<evidence type="ECO:0000256" key="2">
    <source>
        <dbReference type="ARBA" id="ARBA00006411"/>
    </source>
</evidence>
<dbReference type="RefSeq" id="WP_083534629.1">
    <property type="nucleotide sequence ID" value="NZ_JAADZU010000062.1"/>
</dbReference>
<keyword evidence="4" id="KW-0143">Chaperone</keyword>
<evidence type="ECO:0000313" key="5">
    <source>
        <dbReference type="EMBL" id="NDK91279.1"/>
    </source>
</evidence>
<organism evidence="5 6">
    <name type="scientific">Gordonia desulfuricans</name>
    <dbReference type="NCBI Taxonomy" id="89051"/>
    <lineage>
        <taxon>Bacteria</taxon>
        <taxon>Bacillati</taxon>
        <taxon>Actinomycetota</taxon>
        <taxon>Actinomycetes</taxon>
        <taxon>Mycobacteriales</taxon>
        <taxon>Gordoniaceae</taxon>
        <taxon>Gordonia</taxon>
    </lineage>
</organism>
<evidence type="ECO:0000313" key="6">
    <source>
        <dbReference type="Proteomes" id="UP000466307"/>
    </source>
</evidence>
<evidence type="ECO:0000256" key="3">
    <source>
        <dbReference type="ARBA" id="ARBA00022490"/>
    </source>
</evidence>
<dbReference type="InterPro" id="IPR025734">
    <property type="entry name" value="EspG"/>
</dbReference>